<dbReference type="EMBL" id="CP000511">
    <property type="protein sequence ID" value="ABM11596.1"/>
    <property type="molecule type" value="Genomic_DNA"/>
</dbReference>
<sequence length="169" mass="18365">MSPACDRGLTRMTETLIVDTIVDAPASTVFAVLADPATHAAIDGTGWVRESLDGEPITRSGQMFRMAMYFANPAFADGHYEVANKVIAFEPDRAIGWEPGQAREDGTVEHGGWTWRYDLEAVGPGLTRVTLTYDWSAVPATLREHIAFPPFPVDHLHNSLANLAKLAAG</sequence>
<evidence type="ECO:0000313" key="2">
    <source>
        <dbReference type="Proteomes" id="UP000009159"/>
    </source>
</evidence>
<gene>
    <name evidence="1" type="ordered locus">Mvan_0758</name>
</gene>
<dbReference type="KEGG" id="mva:Mvan_0758"/>
<dbReference type="InterPro" id="IPR023393">
    <property type="entry name" value="START-like_dom_sf"/>
</dbReference>
<dbReference type="CDD" id="cd07825">
    <property type="entry name" value="SRPBCC_7"/>
    <property type="match status" value="1"/>
</dbReference>
<keyword evidence="2" id="KW-1185">Reference proteome</keyword>
<organism evidence="1 2">
    <name type="scientific">Mycolicibacterium vanbaalenii (strain DSM 7251 / JCM 13017 / BCRC 16820 / KCTC 9966 / NRRL B-24157 / PYR-1)</name>
    <name type="common">Mycobacterium vanbaalenii</name>
    <dbReference type="NCBI Taxonomy" id="350058"/>
    <lineage>
        <taxon>Bacteria</taxon>
        <taxon>Bacillati</taxon>
        <taxon>Actinomycetota</taxon>
        <taxon>Actinomycetes</taxon>
        <taxon>Mycobacteriales</taxon>
        <taxon>Mycobacteriaceae</taxon>
        <taxon>Mycolicibacterium</taxon>
    </lineage>
</organism>
<dbReference type="SUPFAM" id="SSF55961">
    <property type="entry name" value="Bet v1-like"/>
    <property type="match status" value="1"/>
</dbReference>
<dbReference type="HOGENOM" id="CLU_112867_1_0_11"/>
<evidence type="ECO:0000313" key="1">
    <source>
        <dbReference type="EMBL" id="ABM11596.1"/>
    </source>
</evidence>
<dbReference type="AlphaFoldDB" id="A1T346"/>
<dbReference type="STRING" id="350058.Mvan_0758"/>
<evidence type="ECO:0008006" key="3">
    <source>
        <dbReference type="Google" id="ProtNLM"/>
    </source>
</evidence>
<proteinExistence type="predicted"/>
<reference evidence="1" key="1">
    <citation type="submission" date="2006-12" db="EMBL/GenBank/DDBJ databases">
        <title>Complete sequence of Mycobacterium vanbaalenii PYR-1.</title>
        <authorList>
            <consortium name="US DOE Joint Genome Institute"/>
            <person name="Copeland A."/>
            <person name="Lucas S."/>
            <person name="Lapidus A."/>
            <person name="Barry K."/>
            <person name="Detter J.C."/>
            <person name="Glavina del Rio T."/>
            <person name="Hammon N."/>
            <person name="Israni S."/>
            <person name="Dalin E."/>
            <person name="Tice H."/>
            <person name="Pitluck S."/>
            <person name="Singan V."/>
            <person name="Schmutz J."/>
            <person name="Larimer F."/>
            <person name="Land M."/>
            <person name="Hauser L."/>
            <person name="Kyrpides N."/>
            <person name="Anderson I.J."/>
            <person name="Miller C."/>
            <person name="Richardson P."/>
        </authorList>
    </citation>
    <scope>NUCLEOTIDE SEQUENCE [LARGE SCALE GENOMIC DNA]</scope>
    <source>
        <strain evidence="1">PYR-1</strain>
    </source>
</reference>
<name>A1T346_MYCVP</name>
<accession>A1T346</accession>
<dbReference type="eggNOG" id="COG3832">
    <property type="taxonomic scope" value="Bacteria"/>
</dbReference>
<protein>
    <recommendedName>
        <fullName evidence="3">Polyketide cyclase</fullName>
    </recommendedName>
</protein>
<dbReference type="Proteomes" id="UP000009159">
    <property type="component" value="Chromosome"/>
</dbReference>
<dbReference type="Gene3D" id="3.30.530.20">
    <property type="match status" value="1"/>
</dbReference>